<dbReference type="Proteomes" id="UP000472240">
    <property type="component" value="Chromosome 18"/>
</dbReference>
<gene>
    <name evidence="8" type="primary">PRSS48</name>
</gene>
<evidence type="ECO:0000313" key="8">
    <source>
        <dbReference type="Ensembl" id="ENSRFEP00010009537.1"/>
    </source>
</evidence>
<dbReference type="InterPro" id="IPR033116">
    <property type="entry name" value="TRYPSIN_SER"/>
</dbReference>
<keyword evidence="6" id="KW-0720">Serine protease</keyword>
<name>A0A671EGE0_RHIFE</name>
<evidence type="ECO:0000313" key="9">
    <source>
        <dbReference type="Proteomes" id="UP000472240"/>
    </source>
</evidence>
<reference evidence="8" key="4">
    <citation type="submission" date="2025-08" db="UniProtKB">
        <authorList>
            <consortium name="Ensembl"/>
        </authorList>
    </citation>
    <scope>IDENTIFICATION</scope>
</reference>
<dbReference type="SUPFAM" id="SSF50494">
    <property type="entry name" value="Trypsin-like serine proteases"/>
    <property type="match status" value="1"/>
</dbReference>
<dbReference type="InParanoid" id="A0A671EGE0"/>
<comment type="catalytic activity">
    <reaction evidence="3">
        <text>Preferential cleavage: Arg-|-Xaa, Lys-|-Xaa, but with more restricted specificity than trypsin.</text>
        <dbReference type="EC" id="3.4.21.59"/>
    </reaction>
</comment>
<keyword evidence="2" id="KW-1015">Disulfide bond</keyword>
<reference evidence="8 9" key="1">
    <citation type="journal article" date="2015" name="Annu Rev Anim Biosci">
        <title>The Genome 10K Project: a way forward.</title>
        <authorList>
            <person name="Koepfli K.P."/>
            <person name="Paten B."/>
            <person name="O'Brien S.J."/>
            <person name="Koepfli K.P."/>
            <person name="Paten B."/>
            <person name="Antunes A."/>
            <person name="Belov K."/>
            <person name="Bustamante C."/>
            <person name="Castoe T.A."/>
            <person name="Clawson H."/>
            <person name="Crawford A.J."/>
            <person name="Diekhans M."/>
            <person name="Distel D."/>
            <person name="Durbin R."/>
            <person name="Earl D."/>
            <person name="Fujita M.K."/>
            <person name="Gamble T."/>
            <person name="Georges A."/>
            <person name="Gemmell N."/>
            <person name="Gilbert M.T."/>
            <person name="Graves J.M."/>
            <person name="Green R.E."/>
            <person name="Hickey G."/>
            <person name="Jarvis E.D."/>
            <person name="Johnson W."/>
            <person name="Komissarov A."/>
            <person name="Korf I."/>
            <person name="Kuhn R."/>
            <person name="Larkin D.M."/>
            <person name="Lewin H."/>
            <person name="Lopez J.V."/>
            <person name="Ma J."/>
            <person name="Marques-Bonet T."/>
            <person name="Miller W."/>
            <person name="Murphy R."/>
            <person name="Pevzner P."/>
            <person name="Shapiro B."/>
            <person name="Steiner C."/>
            <person name="Tamazian G."/>
            <person name="Venkatesh B."/>
            <person name="Wang J."/>
            <person name="Wayne R."/>
            <person name="Wiley E."/>
            <person name="Yang H."/>
            <person name="Zhang G."/>
            <person name="Haussler D."/>
            <person name="Ryder O."/>
            <person name="O'Brien S.J."/>
        </authorList>
    </citation>
    <scope>NUCLEOTIDE SEQUENCE</scope>
</reference>
<accession>A0A671EGE0</accession>
<dbReference type="Ensembl" id="ENSRFET00010010444.1">
    <property type="protein sequence ID" value="ENSRFEP00010009537.1"/>
    <property type="gene ID" value="ENSRFEG00010006450.1"/>
</dbReference>
<feature type="domain" description="Peptidase S1" evidence="7">
    <location>
        <begin position="61"/>
        <end position="299"/>
    </location>
</feature>
<dbReference type="InterPro" id="IPR001314">
    <property type="entry name" value="Peptidase_S1A"/>
</dbReference>
<organism evidence="8 9">
    <name type="scientific">Rhinolophus ferrumequinum</name>
    <name type="common">Greater horseshoe bat</name>
    <dbReference type="NCBI Taxonomy" id="59479"/>
    <lineage>
        <taxon>Eukaryota</taxon>
        <taxon>Metazoa</taxon>
        <taxon>Chordata</taxon>
        <taxon>Craniata</taxon>
        <taxon>Vertebrata</taxon>
        <taxon>Euteleostomi</taxon>
        <taxon>Mammalia</taxon>
        <taxon>Eutheria</taxon>
        <taxon>Laurasiatheria</taxon>
        <taxon>Chiroptera</taxon>
        <taxon>Yinpterochiroptera</taxon>
        <taxon>Rhinolophoidea</taxon>
        <taxon>Rhinolophidae</taxon>
        <taxon>Rhinolophinae</taxon>
        <taxon>Rhinolophus</taxon>
    </lineage>
</organism>
<proteinExistence type="predicted"/>
<evidence type="ECO:0000256" key="4">
    <source>
        <dbReference type="ARBA" id="ARBA00054350"/>
    </source>
</evidence>
<comment type="subunit">
    <text evidence="1">Homotetramer.</text>
</comment>
<dbReference type="GO" id="GO:0004252">
    <property type="term" value="F:serine-type endopeptidase activity"/>
    <property type="evidence" value="ECO:0007669"/>
    <property type="project" value="UniProtKB-EC"/>
</dbReference>
<keyword evidence="6" id="KW-0645">Protease</keyword>
<comment type="function">
    <text evidence="4">Tryptase is the major neutral protease present in mast cells and is secreted upon the coupled activation-degranulation response of this cell type.</text>
</comment>
<evidence type="ECO:0000256" key="2">
    <source>
        <dbReference type="ARBA" id="ARBA00023157"/>
    </source>
</evidence>
<dbReference type="EC" id="3.4.21.59" evidence="5"/>
<dbReference type="CDD" id="cd00190">
    <property type="entry name" value="Tryp_SPc"/>
    <property type="match status" value="1"/>
</dbReference>
<evidence type="ECO:0000256" key="1">
    <source>
        <dbReference type="ARBA" id="ARBA00011881"/>
    </source>
</evidence>
<reference evidence="8 9" key="2">
    <citation type="journal article" date="2018" name="Annu Rev Anim Biosci">
        <title>Bat Biology, Genomes, and the Bat1K Project: To Generate Chromosome-Level Genomes for All Living Bat Species.</title>
        <authorList>
            <person name="Teeling E.C."/>
            <person name="Vernes S.C."/>
            <person name="Davalos L.M."/>
            <person name="Ray D.A."/>
            <person name="Gilbert M.T.P."/>
            <person name="Myers E."/>
        </authorList>
    </citation>
    <scope>NUCLEOTIDE SEQUENCE</scope>
</reference>
<dbReference type="InterPro" id="IPR018114">
    <property type="entry name" value="TRYPSIN_HIS"/>
</dbReference>
<evidence type="ECO:0000256" key="6">
    <source>
        <dbReference type="RuleBase" id="RU363034"/>
    </source>
</evidence>
<protein>
    <recommendedName>
        <fullName evidence="5">tryptase</fullName>
        <ecNumber evidence="5">3.4.21.59</ecNumber>
    </recommendedName>
</protein>
<dbReference type="FunCoup" id="A0A671EGE0">
    <property type="interactions" value="7"/>
</dbReference>
<dbReference type="PROSITE" id="PS50240">
    <property type="entry name" value="TRYPSIN_DOM"/>
    <property type="match status" value="1"/>
</dbReference>
<evidence type="ECO:0000256" key="3">
    <source>
        <dbReference type="ARBA" id="ARBA00050838"/>
    </source>
</evidence>
<dbReference type="PROSITE" id="PS00135">
    <property type="entry name" value="TRYPSIN_SER"/>
    <property type="match status" value="1"/>
</dbReference>
<dbReference type="PANTHER" id="PTHR24253">
    <property type="entry name" value="TRANSMEMBRANE PROTEASE SERINE"/>
    <property type="match status" value="1"/>
</dbReference>
<reference evidence="9" key="3">
    <citation type="submission" date="2018-12" db="EMBL/GenBank/DDBJ databases">
        <title>G10K-VGP greater horseshoe bat female genome, primary haplotype.</title>
        <authorList>
            <person name="Teeling E."/>
            <person name="Myers G."/>
            <person name="Vernes S."/>
            <person name="Pippel M."/>
            <person name="Winkler S."/>
            <person name="Fedrigo O."/>
            <person name="Rhie A."/>
            <person name="Koren S."/>
            <person name="Phillippy A."/>
            <person name="Lewin H."/>
            <person name="Damas J."/>
            <person name="Howe K."/>
            <person name="Mountcastle J."/>
            <person name="Jarvis E.D."/>
        </authorList>
    </citation>
    <scope>NUCLEOTIDE SEQUENCE [LARGE SCALE GENOMIC DNA]</scope>
</reference>
<reference evidence="8" key="5">
    <citation type="submission" date="2025-09" db="UniProtKB">
        <authorList>
            <consortium name="Ensembl"/>
        </authorList>
    </citation>
    <scope>IDENTIFICATION</scope>
</reference>
<dbReference type="PROSITE" id="PS00134">
    <property type="entry name" value="TRYPSIN_HIS"/>
    <property type="match status" value="1"/>
</dbReference>
<dbReference type="PANTHER" id="PTHR24253:SF162">
    <property type="entry name" value="SERINE PROTEASE 48"/>
    <property type="match status" value="1"/>
</dbReference>
<dbReference type="InterPro" id="IPR043504">
    <property type="entry name" value="Peptidase_S1_PA_chymotrypsin"/>
</dbReference>
<keyword evidence="9" id="KW-1185">Reference proteome</keyword>
<dbReference type="FunFam" id="2.40.10.10:FF:000039">
    <property type="entry name" value="Brain-specific serine protease 4"/>
    <property type="match status" value="1"/>
</dbReference>
<dbReference type="SMART" id="SM00020">
    <property type="entry name" value="Tryp_SPc"/>
    <property type="match status" value="1"/>
</dbReference>
<dbReference type="PRINTS" id="PR00722">
    <property type="entry name" value="CHYMOTRYPSIN"/>
</dbReference>
<evidence type="ECO:0000259" key="7">
    <source>
        <dbReference type="PROSITE" id="PS50240"/>
    </source>
</evidence>
<dbReference type="Pfam" id="PF00089">
    <property type="entry name" value="Trypsin"/>
    <property type="match status" value="1"/>
</dbReference>
<sequence length="333" mass="36642">HSVISGISLFIYFSGPPLGRRQVPGRDGSLGMMRRWDNTHNHSTLSPLSLVCGPPVYSGRVVGGQEAVKGPWPWQVSLHCGETHLCGGSLISERWILTAAHCIKATWIPLLYTVWLGSIKIGYSNDGVKHHVSTIIIHPKFQDVTADIALLKLVSRVTFTSFILPICLPRITKQLTIPGSCWVNGWGKVKENEDDFTSTLQEAEIPIIDHQTCEHLYNPIHSILPELEPVIKEDMICAGDTHTGKDSCKGDSGGPLSCHIDGVWILIGLVSWGIECGKSLPGVYTNVTYYQKWINAIISRAEVWGNSFPPVLGIFFAFLLPNPEKSWSGKSAP</sequence>
<dbReference type="AlphaFoldDB" id="A0A671EGE0"/>
<keyword evidence="6" id="KW-0378">Hydrolase</keyword>
<dbReference type="Gene3D" id="2.40.10.10">
    <property type="entry name" value="Trypsin-like serine proteases"/>
    <property type="match status" value="2"/>
</dbReference>
<dbReference type="GO" id="GO:0006508">
    <property type="term" value="P:proteolysis"/>
    <property type="evidence" value="ECO:0007669"/>
    <property type="project" value="UniProtKB-KW"/>
</dbReference>
<dbReference type="InterPro" id="IPR009003">
    <property type="entry name" value="Peptidase_S1_PA"/>
</dbReference>
<dbReference type="InterPro" id="IPR001254">
    <property type="entry name" value="Trypsin_dom"/>
</dbReference>
<dbReference type="GeneTree" id="ENSGT00940000160791"/>
<evidence type="ECO:0000256" key="5">
    <source>
        <dbReference type="ARBA" id="ARBA00066748"/>
    </source>
</evidence>